<dbReference type="AlphaFoldDB" id="A0A7J0HFJ2"/>
<reference evidence="1 2" key="1">
    <citation type="submission" date="2019-07" db="EMBL/GenBank/DDBJ databases">
        <title>De Novo Assembly of kiwifruit Actinidia rufa.</title>
        <authorList>
            <person name="Sugita-Konishi S."/>
            <person name="Sato K."/>
            <person name="Mori E."/>
            <person name="Abe Y."/>
            <person name="Kisaki G."/>
            <person name="Hamano K."/>
            <person name="Suezawa K."/>
            <person name="Otani M."/>
            <person name="Fukuda T."/>
            <person name="Manabe T."/>
            <person name="Gomi K."/>
            <person name="Tabuchi M."/>
            <person name="Akimitsu K."/>
            <person name="Kataoka I."/>
        </authorList>
    </citation>
    <scope>NUCLEOTIDE SEQUENCE [LARGE SCALE GENOMIC DNA]</scope>
    <source>
        <strain evidence="2">cv. Fuchu</strain>
    </source>
</reference>
<organism evidence="1 2">
    <name type="scientific">Actinidia rufa</name>
    <dbReference type="NCBI Taxonomy" id="165716"/>
    <lineage>
        <taxon>Eukaryota</taxon>
        <taxon>Viridiplantae</taxon>
        <taxon>Streptophyta</taxon>
        <taxon>Embryophyta</taxon>
        <taxon>Tracheophyta</taxon>
        <taxon>Spermatophyta</taxon>
        <taxon>Magnoliopsida</taxon>
        <taxon>eudicotyledons</taxon>
        <taxon>Gunneridae</taxon>
        <taxon>Pentapetalae</taxon>
        <taxon>asterids</taxon>
        <taxon>Ericales</taxon>
        <taxon>Actinidiaceae</taxon>
        <taxon>Actinidia</taxon>
    </lineage>
</organism>
<proteinExistence type="predicted"/>
<evidence type="ECO:0000313" key="1">
    <source>
        <dbReference type="EMBL" id="GFZ21900.1"/>
    </source>
</evidence>
<gene>
    <name evidence="1" type="ORF">Acr_29g0010620</name>
</gene>
<accession>A0A7J0HFJ2</accession>
<comment type="caution">
    <text evidence="1">The sequence shown here is derived from an EMBL/GenBank/DDBJ whole genome shotgun (WGS) entry which is preliminary data.</text>
</comment>
<name>A0A7J0HFJ2_9ERIC</name>
<keyword evidence="2" id="KW-1185">Reference proteome</keyword>
<evidence type="ECO:0000313" key="2">
    <source>
        <dbReference type="Proteomes" id="UP000585474"/>
    </source>
</evidence>
<dbReference type="Proteomes" id="UP000585474">
    <property type="component" value="Unassembled WGS sequence"/>
</dbReference>
<protein>
    <submittedName>
        <fullName evidence="1">Uncharacterized protein</fullName>
    </submittedName>
</protein>
<sequence length="476" mass="52066">MGLTLSTSKGARIGTAQGLCCATSSTAAGAGAAGSAAELTLHRGWAARAGQGQHTGWLGLVVQGAGATQRLCWLHRGIVCTEAWGVAQGLVVVGYTEATTGGCVGGYWVLGLGCCKGIMGAREKHLEIISNVAIGMTGGDESCCGRNLGVSNQQSVLLLNSVLDIGRPAQDEQTLPAEARPLQTPPAWRSDQCEQAKSNLSGEGAAFYRWRESRVRRSRRNFRAAKFGRRSRGCRRRIRRIPYGGGVVNVGVQKETESHINLIHRDPPIPEGNPSVATCPPVERETNIMTQDELDRLRESYSFPPSIQIKLPEEDETTTSIHLGEVAFYEAAFHIDLRLLLYPIIRRILYIYNICPAQLDPNAWQSLIYAVVVWRAHKFFLSLTEFRNDWEFPPEISGDVCVPRVPRSWGTLGKQCNKPHVLSTIEQESLDGILDSLSGGIFFTIKEVLESKSFRRCFKLGSKLMASIGGDNGEDI</sequence>
<dbReference type="OrthoDB" id="687305at2759"/>
<dbReference type="EMBL" id="BJWL01000029">
    <property type="protein sequence ID" value="GFZ21900.1"/>
    <property type="molecule type" value="Genomic_DNA"/>
</dbReference>